<evidence type="ECO:0000256" key="1">
    <source>
        <dbReference type="SAM" id="SignalP"/>
    </source>
</evidence>
<dbReference type="EMBL" id="GIFC01006041">
    <property type="protein sequence ID" value="MXU88124.1"/>
    <property type="molecule type" value="Transcribed_RNA"/>
</dbReference>
<sequence length="100" mass="10662">MIAWLDGRPWAPGLWSWATCSTASALVSCRDEQTVQRKQRTSSTRLAACLASWPAEHCTGATLGQAAGFRSSLRGGSDLQAASMLGSPTPGRVNATRLLW</sequence>
<feature type="chain" id="PRO_5025366252" evidence="1">
    <location>
        <begin position="26"/>
        <end position="100"/>
    </location>
</feature>
<proteinExistence type="predicted"/>
<feature type="signal peptide" evidence="1">
    <location>
        <begin position="1"/>
        <end position="25"/>
    </location>
</feature>
<dbReference type="AlphaFoldDB" id="A0A6B0UEZ6"/>
<reference evidence="2" key="1">
    <citation type="submission" date="2019-12" db="EMBL/GenBank/DDBJ databases">
        <title>An insight into the sialome of adult female Ixodes ricinus ticks feeding for 6 days.</title>
        <authorList>
            <person name="Perner J."/>
            <person name="Ribeiro J.M.C."/>
        </authorList>
    </citation>
    <scope>NUCLEOTIDE SEQUENCE</scope>
    <source>
        <strain evidence="2">Semi-engorged</strain>
        <tissue evidence="2">Salivary glands</tissue>
    </source>
</reference>
<protein>
    <submittedName>
        <fullName evidence="2">Putative secreted protein</fullName>
    </submittedName>
</protein>
<accession>A0A6B0UEZ6</accession>
<name>A0A6B0UEZ6_IXORI</name>
<keyword evidence="1" id="KW-0732">Signal</keyword>
<evidence type="ECO:0000313" key="2">
    <source>
        <dbReference type="EMBL" id="MXU88124.1"/>
    </source>
</evidence>
<organism evidence="2">
    <name type="scientific">Ixodes ricinus</name>
    <name type="common">Common tick</name>
    <name type="synonym">Acarus ricinus</name>
    <dbReference type="NCBI Taxonomy" id="34613"/>
    <lineage>
        <taxon>Eukaryota</taxon>
        <taxon>Metazoa</taxon>
        <taxon>Ecdysozoa</taxon>
        <taxon>Arthropoda</taxon>
        <taxon>Chelicerata</taxon>
        <taxon>Arachnida</taxon>
        <taxon>Acari</taxon>
        <taxon>Parasitiformes</taxon>
        <taxon>Ixodida</taxon>
        <taxon>Ixodoidea</taxon>
        <taxon>Ixodidae</taxon>
        <taxon>Ixodinae</taxon>
        <taxon>Ixodes</taxon>
    </lineage>
</organism>